<dbReference type="EMBL" id="LAZR01000707">
    <property type="protein sequence ID" value="KKN60019.1"/>
    <property type="molecule type" value="Genomic_DNA"/>
</dbReference>
<gene>
    <name evidence="1" type="ORF">LCGC14_0536060</name>
</gene>
<name>A0A0F9RYT0_9ZZZZ</name>
<dbReference type="AlphaFoldDB" id="A0A0F9RYT0"/>
<reference evidence="1" key="1">
    <citation type="journal article" date="2015" name="Nature">
        <title>Complex archaea that bridge the gap between prokaryotes and eukaryotes.</title>
        <authorList>
            <person name="Spang A."/>
            <person name="Saw J.H."/>
            <person name="Jorgensen S.L."/>
            <person name="Zaremba-Niedzwiedzka K."/>
            <person name="Martijn J."/>
            <person name="Lind A.E."/>
            <person name="van Eijk R."/>
            <person name="Schleper C."/>
            <person name="Guy L."/>
            <person name="Ettema T.J."/>
        </authorList>
    </citation>
    <scope>NUCLEOTIDE SEQUENCE</scope>
</reference>
<comment type="caution">
    <text evidence="1">The sequence shown here is derived from an EMBL/GenBank/DDBJ whole genome shotgun (WGS) entry which is preliminary data.</text>
</comment>
<proteinExistence type="predicted"/>
<accession>A0A0F9RYT0</accession>
<protein>
    <submittedName>
        <fullName evidence="1">Uncharacterized protein</fullName>
    </submittedName>
</protein>
<organism evidence="1">
    <name type="scientific">marine sediment metagenome</name>
    <dbReference type="NCBI Taxonomy" id="412755"/>
    <lineage>
        <taxon>unclassified sequences</taxon>
        <taxon>metagenomes</taxon>
        <taxon>ecological metagenomes</taxon>
    </lineage>
</organism>
<sequence>MCIVFRTYLHTYYRYPRGYCKSIPLNILFLWFGPANPYNRYNHYNLRNPYNQYGCVLEVYDQVLI</sequence>
<evidence type="ECO:0000313" key="1">
    <source>
        <dbReference type="EMBL" id="KKN60019.1"/>
    </source>
</evidence>